<dbReference type="EMBL" id="FQWQ01000001">
    <property type="protein sequence ID" value="SHG56994.1"/>
    <property type="molecule type" value="Genomic_DNA"/>
</dbReference>
<organism evidence="4 5">
    <name type="scientific">Chryseolinea serpens</name>
    <dbReference type="NCBI Taxonomy" id="947013"/>
    <lineage>
        <taxon>Bacteria</taxon>
        <taxon>Pseudomonadati</taxon>
        <taxon>Bacteroidota</taxon>
        <taxon>Cytophagia</taxon>
        <taxon>Cytophagales</taxon>
        <taxon>Fulvivirgaceae</taxon>
        <taxon>Chryseolinea</taxon>
    </lineage>
</organism>
<keyword evidence="5" id="KW-1185">Reference proteome</keyword>
<feature type="transmembrane region" description="Helical" evidence="2">
    <location>
        <begin position="81"/>
        <end position="99"/>
    </location>
</feature>
<dbReference type="InterPro" id="IPR003675">
    <property type="entry name" value="Rce1/LyrA-like_dom"/>
</dbReference>
<evidence type="ECO:0000256" key="1">
    <source>
        <dbReference type="SAM" id="Coils"/>
    </source>
</evidence>
<keyword evidence="4" id="KW-0645">Protease</keyword>
<dbReference type="STRING" id="947013.SAMN04488109_0874"/>
<dbReference type="AlphaFoldDB" id="A0A1M5KW04"/>
<feature type="transmembrane region" description="Helical" evidence="2">
    <location>
        <begin position="16"/>
        <end position="38"/>
    </location>
</feature>
<name>A0A1M5KW04_9BACT</name>
<keyword evidence="2" id="KW-1133">Transmembrane helix</keyword>
<dbReference type="GO" id="GO:0004175">
    <property type="term" value="F:endopeptidase activity"/>
    <property type="evidence" value="ECO:0007669"/>
    <property type="project" value="UniProtKB-ARBA"/>
</dbReference>
<feature type="coiled-coil region" evidence="1">
    <location>
        <begin position="251"/>
        <end position="278"/>
    </location>
</feature>
<feature type="transmembrane region" description="Helical" evidence="2">
    <location>
        <begin position="178"/>
        <end position="196"/>
    </location>
</feature>
<keyword evidence="1" id="KW-0175">Coiled coil</keyword>
<protein>
    <submittedName>
        <fullName evidence="4">CAAX protease self-immunity</fullName>
    </submittedName>
</protein>
<dbReference type="Pfam" id="PF02517">
    <property type="entry name" value="Rce1-like"/>
    <property type="match status" value="1"/>
</dbReference>
<feature type="transmembrane region" description="Helical" evidence="2">
    <location>
        <begin position="119"/>
        <end position="137"/>
    </location>
</feature>
<gene>
    <name evidence="4" type="ORF">SAMN04488109_0874</name>
</gene>
<feature type="domain" description="CAAX prenyl protease 2/Lysostaphin resistance protein A-like" evidence="3">
    <location>
        <begin position="56"/>
        <end position="215"/>
    </location>
</feature>
<evidence type="ECO:0000256" key="2">
    <source>
        <dbReference type="SAM" id="Phobius"/>
    </source>
</evidence>
<proteinExistence type="predicted"/>
<dbReference type="GO" id="GO:0080120">
    <property type="term" value="P:CAAX-box protein maturation"/>
    <property type="evidence" value="ECO:0007669"/>
    <property type="project" value="UniProtKB-ARBA"/>
</dbReference>
<reference evidence="4 5" key="1">
    <citation type="submission" date="2016-11" db="EMBL/GenBank/DDBJ databases">
        <authorList>
            <person name="Jaros S."/>
            <person name="Januszkiewicz K."/>
            <person name="Wedrychowicz H."/>
        </authorList>
    </citation>
    <scope>NUCLEOTIDE SEQUENCE [LARGE SCALE GENOMIC DNA]</scope>
    <source>
        <strain evidence="4 5">DSM 24574</strain>
    </source>
</reference>
<feature type="transmembrane region" description="Helical" evidence="2">
    <location>
        <begin position="149"/>
        <end position="166"/>
    </location>
</feature>
<evidence type="ECO:0000313" key="4">
    <source>
        <dbReference type="EMBL" id="SHG56994.1"/>
    </source>
</evidence>
<dbReference type="GO" id="GO:0006508">
    <property type="term" value="P:proteolysis"/>
    <property type="evidence" value="ECO:0007669"/>
    <property type="project" value="UniProtKB-KW"/>
</dbReference>
<feature type="transmembrane region" description="Helical" evidence="2">
    <location>
        <begin position="203"/>
        <end position="225"/>
    </location>
</feature>
<dbReference type="Proteomes" id="UP000184212">
    <property type="component" value="Unassembled WGS sequence"/>
</dbReference>
<keyword evidence="2" id="KW-0812">Transmembrane</keyword>
<feature type="transmembrane region" description="Helical" evidence="2">
    <location>
        <begin position="50"/>
        <end position="69"/>
    </location>
</feature>
<keyword evidence="2" id="KW-0472">Membrane</keyword>
<keyword evidence="4" id="KW-0378">Hydrolase</keyword>
<evidence type="ECO:0000259" key="3">
    <source>
        <dbReference type="Pfam" id="PF02517"/>
    </source>
</evidence>
<sequence>MLLKDLSQMEKNRGRWLLYFFLFLILLIVLKGLLVYVYLILSLNDYQATIQLPVTEITAIVVTCILGPIYEEVIFRLPLKFNIVFVRVSLCLFLADRIFRYETAHLFLGVGPFLSSRVFLFVVLASTCVFLTYQSAAVEKLQTIWENKFLWILVILQLIFGFAHLGQFDFDISGTKRFVPVIVLIFSVMGVFFAVIRMKLGMVAAIIFHCLFNAMYLIVDVGAVWRKVRDPFGRIEEKVREEGRHHMDSALHALEDRNRAAKKTADSLQSVIDSLKNRKNAKN</sequence>
<accession>A0A1M5KW04</accession>
<evidence type="ECO:0000313" key="5">
    <source>
        <dbReference type="Proteomes" id="UP000184212"/>
    </source>
</evidence>